<gene>
    <name evidence="2" type="ORF">FDA94_06070</name>
</gene>
<keyword evidence="3" id="KW-1185">Reference proteome</keyword>
<dbReference type="AlphaFoldDB" id="A0A4U3MLX0"/>
<reference evidence="2 3" key="1">
    <citation type="submission" date="2019-04" db="EMBL/GenBank/DDBJ databases">
        <title>Herbidospora sp. NEAU-GS14.nov., a novel actinomycete isolated from soil.</title>
        <authorList>
            <person name="Han L."/>
        </authorList>
    </citation>
    <scope>NUCLEOTIDE SEQUENCE [LARGE SCALE GENOMIC DNA]</scope>
    <source>
        <strain evidence="2 3">NEAU-GS14</strain>
    </source>
</reference>
<dbReference type="GO" id="GO:0003677">
    <property type="term" value="F:DNA binding"/>
    <property type="evidence" value="ECO:0007669"/>
    <property type="project" value="InterPro"/>
</dbReference>
<dbReference type="EMBL" id="SZQA01000003">
    <property type="protein sequence ID" value="TKK90555.1"/>
    <property type="molecule type" value="Genomic_DNA"/>
</dbReference>
<protein>
    <submittedName>
        <fullName evidence="2">UTRA domain-containing protein</fullName>
    </submittedName>
</protein>
<organism evidence="2 3">
    <name type="scientific">Herbidospora galbida</name>
    <dbReference type="NCBI Taxonomy" id="2575442"/>
    <lineage>
        <taxon>Bacteria</taxon>
        <taxon>Bacillati</taxon>
        <taxon>Actinomycetota</taxon>
        <taxon>Actinomycetes</taxon>
        <taxon>Streptosporangiales</taxon>
        <taxon>Streptosporangiaceae</taxon>
        <taxon>Herbidospora</taxon>
    </lineage>
</organism>
<evidence type="ECO:0000313" key="2">
    <source>
        <dbReference type="EMBL" id="TKK90555.1"/>
    </source>
</evidence>
<dbReference type="Pfam" id="PF07702">
    <property type="entry name" value="UTRA"/>
    <property type="match status" value="1"/>
</dbReference>
<sequence>MSPGRVGTLDSYAACRIEVDAEIHESVSTRMPTLDEAKILQMGTGIPVMTITRRMTSGGRVVEVADPIIIPGDRAVLDYLIRLR</sequence>
<dbReference type="GO" id="GO:0006355">
    <property type="term" value="P:regulation of DNA-templated transcription"/>
    <property type="evidence" value="ECO:0007669"/>
    <property type="project" value="InterPro"/>
</dbReference>
<dbReference type="SUPFAM" id="SSF64288">
    <property type="entry name" value="Chorismate lyase-like"/>
    <property type="match status" value="1"/>
</dbReference>
<accession>A0A4U3MLX0</accession>
<proteinExistence type="predicted"/>
<dbReference type="Gene3D" id="3.40.1410.10">
    <property type="entry name" value="Chorismate lyase-like"/>
    <property type="match status" value="1"/>
</dbReference>
<dbReference type="Proteomes" id="UP000308705">
    <property type="component" value="Unassembled WGS sequence"/>
</dbReference>
<dbReference type="InterPro" id="IPR011663">
    <property type="entry name" value="UTRA"/>
</dbReference>
<evidence type="ECO:0000313" key="3">
    <source>
        <dbReference type="Proteomes" id="UP000308705"/>
    </source>
</evidence>
<comment type="caution">
    <text evidence="2">The sequence shown here is derived from an EMBL/GenBank/DDBJ whole genome shotgun (WGS) entry which is preliminary data.</text>
</comment>
<feature type="domain" description="UbiC transcription regulator-associated" evidence="1">
    <location>
        <begin position="22"/>
        <end position="66"/>
    </location>
</feature>
<dbReference type="InterPro" id="IPR028978">
    <property type="entry name" value="Chorismate_lyase_/UTRA_dom_sf"/>
</dbReference>
<name>A0A4U3MLX0_9ACTN</name>
<dbReference type="OrthoDB" id="120836at2"/>
<evidence type="ECO:0000259" key="1">
    <source>
        <dbReference type="Pfam" id="PF07702"/>
    </source>
</evidence>